<dbReference type="Proteomes" id="UP001595906">
    <property type="component" value="Unassembled WGS sequence"/>
</dbReference>
<keyword evidence="3" id="KW-1185">Reference proteome</keyword>
<comment type="caution">
    <text evidence="2">The sequence shown here is derived from an EMBL/GenBank/DDBJ whole genome shotgun (WGS) entry which is preliminary data.</text>
</comment>
<organism evidence="2 3">
    <name type="scientific">Parasediminibacterium paludis</name>
    <dbReference type="NCBI Taxonomy" id="908966"/>
    <lineage>
        <taxon>Bacteria</taxon>
        <taxon>Pseudomonadati</taxon>
        <taxon>Bacteroidota</taxon>
        <taxon>Chitinophagia</taxon>
        <taxon>Chitinophagales</taxon>
        <taxon>Chitinophagaceae</taxon>
        <taxon>Parasediminibacterium</taxon>
    </lineage>
</organism>
<gene>
    <name evidence="2" type="ORF">ACFOW1_02505</name>
</gene>
<dbReference type="Gene3D" id="3.60.120.10">
    <property type="entry name" value="Anthranilate synthase"/>
    <property type="match status" value="1"/>
</dbReference>
<sequence length="435" mass="49505">MQRATGTFVIQDFQKIKQQLLHWANQYDSCSFLDNHQYTSLHHSVECLVAVGEVNRCSPSSHHQQALASFLQQTNDWLFGHISYDFHSILYPSLAQQKPDSIGFQPIYFYQPEIVLQLSATELRIESLTLLPIDIYQQIRKSSITSSQQPITSSQQLAIQSRISKADYLQTIHQLQQYILRGDCYEINYCQEFYASNAVIEPLAIYQQLTAISPNPFASYYKLNDKYLLCASPERYLKKQGHQLISQPIKGTFKRNLQNTEADKALKQQLFASHKDRTENVMVVDLVRNDLSRICKEGTVQVEELFGIYTYPQVHQMISTIVGEIDESTNLATILQATFPMGSMTGAPKQKVMQLINEYEPSSRGLYSGAVGYISPNKDFDFNVVIRSILYNSTSKYLSYQVGGGITFNSIAEQEYEECLLKAEAIRKVLSVSKG</sequence>
<dbReference type="InterPro" id="IPR005801">
    <property type="entry name" value="ADC_synthase"/>
</dbReference>
<feature type="domain" description="Chorismate-utilising enzyme C-terminal" evidence="1">
    <location>
        <begin position="165"/>
        <end position="422"/>
    </location>
</feature>
<evidence type="ECO:0000313" key="3">
    <source>
        <dbReference type="Proteomes" id="UP001595906"/>
    </source>
</evidence>
<dbReference type="EMBL" id="JBHSDC010000002">
    <property type="protein sequence ID" value="MFC4230744.1"/>
    <property type="molecule type" value="Genomic_DNA"/>
</dbReference>
<dbReference type="PRINTS" id="PR00095">
    <property type="entry name" value="ANTSNTHASEI"/>
</dbReference>
<dbReference type="RefSeq" id="WP_379012121.1">
    <property type="nucleotide sequence ID" value="NZ_JBHSDC010000002.1"/>
</dbReference>
<evidence type="ECO:0000259" key="1">
    <source>
        <dbReference type="Pfam" id="PF00425"/>
    </source>
</evidence>
<dbReference type="Pfam" id="PF00425">
    <property type="entry name" value="Chorismate_bind"/>
    <property type="match status" value="1"/>
</dbReference>
<dbReference type="InterPro" id="IPR015890">
    <property type="entry name" value="Chorismate_C"/>
</dbReference>
<name>A0ABV8PUL7_9BACT</name>
<dbReference type="InterPro" id="IPR019999">
    <property type="entry name" value="Anth_synth_I-like"/>
</dbReference>
<evidence type="ECO:0000313" key="2">
    <source>
        <dbReference type="EMBL" id="MFC4230744.1"/>
    </source>
</evidence>
<reference evidence="3" key="1">
    <citation type="journal article" date="2019" name="Int. J. Syst. Evol. Microbiol.">
        <title>The Global Catalogue of Microorganisms (GCM) 10K type strain sequencing project: providing services to taxonomists for standard genome sequencing and annotation.</title>
        <authorList>
            <consortium name="The Broad Institute Genomics Platform"/>
            <consortium name="The Broad Institute Genome Sequencing Center for Infectious Disease"/>
            <person name="Wu L."/>
            <person name="Ma J."/>
        </authorList>
    </citation>
    <scope>NUCLEOTIDE SEQUENCE [LARGE SCALE GENOMIC DNA]</scope>
    <source>
        <strain evidence="3">CECT 8010</strain>
    </source>
</reference>
<dbReference type="PANTHER" id="PTHR11236:SF50">
    <property type="entry name" value="AMINODEOXYCHORISMATE SYNTHASE COMPONENT 1"/>
    <property type="match status" value="1"/>
</dbReference>
<dbReference type="SUPFAM" id="SSF56322">
    <property type="entry name" value="ADC synthase"/>
    <property type="match status" value="1"/>
</dbReference>
<dbReference type="PANTHER" id="PTHR11236">
    <property type="entry name" value="AMINOBENZOATE/ANTHRANILATE SYNTHASE"/>
    <property type="match status" value="1"/>
</dbReference>
<proteinExistence type="predicted"/>
<accession>A0ABV8PUL7</accession>
<protein>
    <submittedName>
        <fullName evidence="2">Anthranilate synthase component I family protein</fullName>
    </submittedName>
</protein>